<feature type="domain" description="HTH asnC-type" evidence="4">
    <location>
        <begin position="2"/>
        <end position="78"/>
    </location>
</feature>
<dbReference type="PANTHER" id="PTHR30154:SF34">
    <property type="entry name" value="TRANSCRIPTIONAL REGULATOR AZLB"/>
    <property type="match status" value="1"/>
</dbReference>
<evidence type="ECO:0000256" key="1">
    <source>
        <dbReference type="ARBA" id="ARBA00023015"/>
    </source>
</evidence>
<keyword evidence="1" id="KW-0805">Transcription regulation</keyword>
<organism evidence="6 8">
    <name type="scientific">Thalassovita autumnalis</name>
    <dbReference type="NCBI Taxonomy" id="2072972"/>
    <lineage>
        <taxon>Bacteria</taxon>
        <taxon>Pseudomonadati</taxon>
        <taxon>Pseudomonadota</taxon>
        <taxon>Alphaproteobacteria</taxon>
        <taxon>Rhodobacterales</taxon>
        <taxon>Roseobacteraceae</taxon>
        <taxon>Thalassovita</taxon>
    </lineage>
</organism>
<dbReference type="PRINTS" id="PR00033">
    <property type="entry name" value="HTHASNC"/>
</dbReference>
<dbReference type="PROSITE" id="PS00519">
    <property type="entry name" value="HTH_ASNC_1"/>
    <property type="match status" value="1"/>
</dbReference>
<dbReference type="EMBL" id="CYSC01000043">
    <property type="protein sequence ID" value="CUH73819.1"/>
    <property type="molecule type" value="Genomic_DNA"/>
</dbReference>
<evidence type="ECO:0000313" key="5">
    <source>
        <dbReference type="EMBL" id="CUH67276.1"/>
    </source>
</evidence>
<accession>A0A0P1FXK5</accession>
<dbReference type="Gene3D" id="3.30.70.920">
    <property type="match status" value="1"/>
</dbReference>
<dbReference type="InterPro" id="IPR019885">
    <property type="entry name" value="Tscrpt_reg_HTH_AsnC-type_CS"/>
</dbReference>
<evidence type="ECO:0000313" key="6">
    <source>
        <dbReference type="EMBL" id="CUH73819.1"/>
    </source>
</evidence>
<evidence type="ECO:0000256" key="2">
    <source>
        <dbReference type="ARBA" id="ARBA00023125"/>
    </source>
</evidence>
<dbReference type="PANTHER" id="PTHR30154">
    <property type="entry name" value="LEUCINE-RESPONSIVE REGULATORY PROTEIN"/>
    <property type="match status" value="1"/>
</dbReference>
<dbReference type="OrthoDB" id="166264at2"/>
<dbReference type="Pfam" id="PF13404">
    <property type="entry name" value="HTH_AsnC-type"/>
    <property type="match status" value="1"/>
</dbReference>
<dbReference type="InterPro" id="IPR011008">
    <property type="entry name" value="Dimeric_a/b-barrel"/>
</dbReference>
<evidence type="ECO:0000313" key="7">
    <source>
        <dbReference type="Proteomes" id="UP000051086"/>
    </source>
</evidence>
<proteinExistence type="predicted"/>
<dbReference type="PROSITE" id="PS50956">
    <property type="entry name" value="HTH_ASNC_2"/>
    <property type="match status" value="1"/>
</dbReference>
<keyword evidence="7" id="KW-1185">Reference proteome</keyword>
<sequence length="157" mass="16760">MIDSTDRKICDILQQNARTSSTDVAAMVGLSVSATNERIRRLSDSGTITGWHATLRPDRFDAALCAFVLIDMSYEGEAEAVAALSQRDEVQELHHISGPHSYLMKLRVADTAALQAFLSEAVKPLPAITRTETVITLGSPKETPAIAIPAGIGGADV</sequence>
<dbReference type="GO" id="GO:0043200">
    <property type="term" value="P:response to amino acid"/>
    <property type="evidence" value="ECO:0007669"/>
    <property type="project" value="TreeGrafter"/>
</dbReference>
<dbReference type="AlphaFoldDB" id="A0A0P1FXK5"/>
<dbReference type="SUPFAM" id="SSF46785">
    <property type="entry name" value="Winged helix' DNA-binding domain"/>
    <property type="match status" value="1"/>
</dbReference>
<reference evidence="5 7" key="2">
    <citation type="submission" date="2015-09" db="EMBL/GenBank/DDBJ databases">
        <authorList>
            <person name="Rodrigo-Torres L."/>
            <person name="Arahal D.R."/>
        </authorList>
    </citation>
    <scope>NUCLEOTIDE SEQUENCE [LARGE SCALE GENOMIC DNA]</scope>
    <source>
        <strain evidence="5 7">CECT 5118</strain>
    </source>
</reference>
<dbReference type="InterPro" id="IPR019888">
    <property type="entry name" value="Tscrpt_reg_AsnC-like"/>
</dbReference>
<dbReference type="InterPro" id="IPR036388">
    <property type="entry name" value="WH-like_DNA-bd_sf"/>
</dbReference>
<dbReference type="GO" id="GO:0005829">
    <property type="term" value="C:cytosol"/>
    <property type="evidence" value="ECO:0007669"/>
    <property type="project" value="TreeGrafter"/>
</dbReference>
<name>A0A0P1FXK5_9RHOB</name>
<gene>
    <name evidence="6" type="primary">lrp_11</name>
    <name evidence="5" type="synonym">lrp_6</name>
    <name evidence="5" type="ORF">TL5118_02120</name>
    <name evidence="6" type="ORF">TL5120_03635</name>
</gene>
<dbReference type="Pfam" id="PF01037">
    <property type="entry name" value="AsnC_trans_reg"/>
    <property type="match status" value="1"/>
</dbReference>
<dbReference type="SMART" id="SM00344">
    <property type="entry name" value="HTH_ASNC"/>
    <property type="match status" value="1"/>
</dbReference>
<evidence type="ECO:0000256" key="3">
    <source>
        <dbReference type="ARBA" id="ARBA00023163"/>
    </source>
</evidence>
<dbReference type="Gene3D" id="1.10.10.10">
    <property type="entry name" value="Winged helix-like DNA-binding domain superfamily/Winged helix DNA-binding domain"/>
    <property type="match status" value="1"/>
</dbReference>
<protein>
    <submittedName>
        <fullName evidence="6">Leucine-responsive regulatory protein</fullName>
    </submittedName>
</protein>
<dbReference type="Proteomes" id="UP000051086">
    <property type="component" value="Unassembled WGS sequence"/>
</dbReference>
<dbReference type="Proteomes" id="UP000051887">
    <property type="component" value="Unassembled WGS sequence"/>
</dbReference>
<keyword evidence="3" id="KW-0804">Transcription</keyword>
<evidence type="ECO:0000313" key="8">
    <source>
        <dbReference type="Proteomes" id="UP000051887"/>
    </source>
</evidence>
<reference evidence="6 8" key="1">
    <citation type="submission" date="2015-09" db="EMBL/GenBank/DDBJ databases">
        <authorList>
            <consortium name="Swine Surveillance"/>
        </authorList>
    </citation>
    <scope>NUCLEOTIDE SEQUENCE [LARGE SCALE GENOMIC DNA]</scope>
    <source>
        <strain evidence="6 8">5120</strain>
    </source>
</reference>
<dbReference type="RefSeq" id="WP_058244967.1">
    <property type="nucleotide sequence ID" value="NZ_CYSB01000029.1"/>
</dbReference>
<dbReference type="SUPFAM" id="SSF54909">
    <property type="entry name" value="Dimeric alpha+beta barrel"/>
    <property type="match status" value="1"/>
</dbReference>
<dbReference type="EMBL" id="CYSB01000029">
    <property type="protein sequence ID" value="CUH67276.1"/>
    <property type="molecule type" value="Genomic_DNA"/>
</dbReference>
<evidence type="ECO:0000259" key="4">
    <source>
        <dbReference type="PROSITE" id="PS50956"/>
    </source>
</evidence>
<keyword evidence="2" id="KW-0238">DNA-binding</keyword>
<dbReference type="InterPro" id="IPR000485">
    <property type="entry name" value="AsnC-type_HTH_dom"/>
</dbReference>
<dbReference type="InterPro" id="IPR019887">
    <property type="entry name" value="Tscrpt_reg_AsnC/Lrp_C"/>
</dbReference>
<dbReference type="InterPro" id="IPR036390">
    <property type="entry name" value="WH_DNA-bd_sf"/>
</dbReference>
<dbReference type="GO" id="GO:0043565">
    <property type="term" value="F:sequence-specific DNA binding"/>
    <property type="evidence" value="ECO:0007669"/>
    <property type="project" value="InterPro"/>
</dbReference>